<comment type="subcellular location">
    <subcellularLocation>
        <location evidence="1">Chromosome</location>
    </subcellularLocation>
</comment>
<keyword evidence="2" id="KW-0158">Chromosome</keyword>
<name>A0A067QRI7_ZOONE</name>
<evidence type="ECO:0000259" key="4">
    <source>
        <dbReference type="Pfam" id="PF23215"/>
    </source>
</evidence>
<evidence type="ECO:0000256" key="2">
    <source>
        <dbReference type="ARBA" id="ARBA00022454"/>
    </source>
</evidence>
<dbReference type="InterPro" id="IPR056160">
    <property type="entry name" value="WD_LRWD1"/>
</dbReference>
<dbReference type="PANTHER" id="PTHR24370:SF10">
    <property type="entry name" value="LEUCINE-RICH REPEAT AND WD REPEAT-CONTAINING PROTEIN 1"/>
    <property type="match status" value="1"/>
</dbReference>
<dbReference type="SMART" id="SM00320">
    <property type="entry name" value="WD40"/>
    <property type="match status" value="3"/>
</dbReference>
<dbReference type="EMBL" id="KK853419">
    <property type="protein sequence ID" value="KDR07723.1"/>
    <property type="molecule type" value="Genomic_DNA"/>
</dbReference>
<evidence type="ECO:0000313" key="5">
    <source>
        <dbReference type="EMBL" id="KDR07723.1"/>
    </source>
</evidence>
<sequence>MKRRLVYDAAHEVECETENLSLPSAENCQIDYEPTHFLRCHSRKNDPADVQTQVWQCAFEPNRDDPKKTTNIVATCGGNIICFINVKTGEVTEKFISKDIREMFYSIAWTTLFVDLVDPPQMNILAAGGARGTLHLIHPEDGIAFFEHQIMRSKTVTISSLLFHPKQCNILFCAMSDGHVTGWDIGSPSPPDYKMQLNHLLTLEARLEIFNLVYSLQGDVLMAACSTGVCGWIVTRDTLQKKNEGLPMLKFQFPRKHVQDTSEPQLVDSLHVVQDGIIATKCALHGVIYLWDLMATLSARDGEEIIAVTPIHVLSWSNTDNYFMNIGCHPVAGLLACGDDRGALWLYSLSEAMQTEEHETKVQPLAILEWPDITDLNLDRNRKLRLDVYDIVVDGVAINCTGKYLVAVTSNNMVCIWKRVEQTGSLKK</sequence>
<organism evidence="5 6">
    <name type="scientific">Zootermopsis nevadensis</name>
    <name type="common">Dampwood termite</name>
    <dbReference type="NCBI Taxonomy" id="136037"/>
    <lineage>
        <taxon>Eukaryota</taxon>
        <taxon>Metazoa</taxon>
        <taxon>Ecdysozoa</taxon>
        <taxon>Arthropoda</taxon>
        <taxon>Hexapoda</taxon>
        <taxon>Insecta</taxon>
        <taxon>Pterygota</taxon>
        <taxon>Neoptera</taxon>
        <taxon>Polyneoptera</taxon>
        <taxon>Dictyoptera</taxon>
        <taxon>Blattodea</taxon>
        <taxon>Blattoidea</taxon>
        <taxon>Termitoidae</taxon>
        <taxon>Termopsidae</taxon>
        <taxon>Zootermopsis</taxon>
    </lineage>
</organism>
<feature type="domain" description="Leucine-rich repeat and WD repeat-containing protein 1 WD" evidence="4">
    <location>
        <begin position="29"/>
        <end position="419"/>
    </location>
</feature>
<dbReference type="Proteomes" id="UP000027135">
    <property type="component" value="Unassembled WGS sequence"/>
</dbReference>
<dbReference type="Gene3D" id="2.130.10.10">
    <property type="entry name" value="YVTN repeat-like/Quinoprotein amine dehydrogenase"/>
    <property type="match status" value="1"/>
</dbReference>
<dbReference type="PANTHER" id="PTHR24370">
    <property type="entry name" value="OPTICIN"/>
    <property type="match status" value="1"/>
</dbReference>
<dbReference type="STRING" id="136037.A0A067QRI7"/>
<dbReference type="eggNOG" id="ENOG502S03N">
    <property type="taxonomic scope" value="Eukaryota"/>
</dbReference>
<dbReference type="GO" id="GO:0003682">
    <property type="term" value="F:chromatin binding"/>
    <property type="evidence" value="ECO:0007669"/>
    <property type="project" value="TreeGrafter"/>
</dbReference>
<dbReference type="SUPFAM" id="SSF50978">
    <property type="entry name" value="WD40 repeat-like"/>
    <property type="match status" value="1"/>
</dbReference>
<dbReference type="InterPro" id="IPR015943">
    <property type="entry name" value="WD40/YVTN_repeat-like_dom_sf"/>
</dbReference>
<dbReference type="OrthoDB" id="7318948at2759"/>
<dbReference type="GO" id="GO:0005664">
    <property type="term" value="C:nuclear origin of replication recognition complex"/>
    <property type="evidence" value="ECO:0007669"/>
    <property type="project" value="TreeGrafter"/>
</dbReference>
<keyword evidence="6" id="KW-1185">Reference proteome</keyword>
<dbReference type="InParanoid" id="A0A067QRI7"/>
<gene>
    <name evidence="5" type="ORF">L798_02639</name>
</gene>
<evidence type="ECO:0000313" key="6">
    <source>
        <dbReference type="Proteomes" id="UP000027135"/>
    </source>
</evidence>
<dbReference type="Pfam" id="PF23215">
    <property type="entry name" value="WD_LRWD1"/>
    <property type="match status" value="1"/>
</dbReference>
<dbReference type="InterPro" id="IPR001680">
    <property type="entry name" value="WD40_rpt"/>
</dbReference>
<dbReference type="GO" id="GO:0071169">
    <property type="term" value="P:establishment of protein localization to chromatin"/>
    <property type="evidence" value="ECO:0007669"/>
    <property type="project" value="TreeGrafter"/>
</dbReference>
<dbReference type="OMA" id="IWKCAFE"/>
<evidence type="ECO:0000256" key="3">
    <source>
        <dbReference type="ARBA" id="ARBA00022614"/>
    </source>
</evidence>
<dbReference type="GO" id="GO:0006325">
    <property type="term" value="P:chromatin organization"/>
    <property type="evidence" value="ECO:0007669"/>
    <property type="project" value="TreeGrafter"/>
</dbReference>
<evidence type="ECO:0000256" key="1">
    <source>
        <dbReference type="ARBA" id="ARBA00004286"/>
    </source>
</evidence>
<protein>
    <submittedName>
        <fullName evidence="5">Leucine-rich repeat and WD repeat-containing protein 1</fullName>
    </submittedName>
</protein>
<dbReference type="InterPro" id="IPR036322">
    <property type="entry name" value="WD40_repeat_dom_sf"/>
</dbReference>
<reference evidence="5 6" key="1">
    <citation type="journal article" date="2014" name="Nat. Commun.">
        <title>Molecular traces of alternative social organization in a termite genome.</title>
        <authorList>
            <person name="Terrapon N."/>
            <person name="Li C."/>
            <person name="Robertson H.M."/>
            <person name="Ji L."/>
            <person name="Meng X."/>
            <person name="Booth W."/>
            <person name="Chen Z."/>
            <person name="Childers C.P."/>
            <person name="Glastad K.M."/>
            <person name="Gokhale K."/>
            <person name="Gowin J."/>
            <person name="Gronenberg W."/>
            <person name="Hermansen R.A."/>
            <person name="Hu H."/>
            <person name="Hunt B.G."/>
            <person name="Huylmans A.K."/>
            <person name="Khalil S.M."/>
            <person name="Mitchell R.D."/>
            <person name="Munoz-Torres M.C."/>
            <person name="Mustard J.A."/>
            <person name="Pan H."/>
            <person name="Reese J.T."/>
            <person name="Scharf M.E."/>
            <person name="Sun F."/>
            <person name="Vogel H."/>
            <person name="Xiao J."/>
            <person name="Yang W."/>
            <person name="Yang Z."/>
            <person name="Yang Z."/>
            <person name="Zhou J."/>
            <person name="Zhu J."/>
            <person name="Brent C.S."/>
            <person name="Elsik C.G."/>
            <person name="Goodisman M.A."/>
            <person name="Liberles D.A."/>
            <person name="Roe R.M."/>
            <person name="Vargo E.L."/>
            <person name="Vilcinskas A."/>
            <person name="Wang J."/>
            <person name="Bornberg-Bauer E."/>
            <person name="Korb J."/>
            <person name="Zhang G."/>
            <person name="Liebig J."/>
        </authorList>
    </citation>
    <scope>NUCLEOTIDE SEQUENCE [LARGE SCALE GENOMIC DNA]</scope>
    <source>
        <tissue evidence="5">Whole organism</tissue>
    </source>
</reference>
<keyword evidence="3" id="KW-0433">Leucine-rich repeat</keyword>
<accession>A0A067QRI7</accession>
<proteinExistence type="predicted"/>
<dbReference type="AlphaFoldDB" id="A0A067QRI7"/>
<dbReference type="InterPro" id="IPR052489">
    <property type="entry name" value="LRWD1"/>
</dbReference>